<dbReference type="InterPro" id="IPR013087">
    <property type="entry name" value="Znf_C2H2_type"/>
</dbReference>
<accession>A0A0C9XAT0</accession>
<organism evidence="4 5">
    <name type="scientific">Laccaria amethystina LaAM-08-1</name>
    <dbReference type="NCBI Taxonomy" id="1095629"/>
    <lineage>
        <taxon>Eukaryota</taxon>
        <taxon>Fungi</taxon>
        <taxon>Dikarya</taxon>
        <taxon>Basidiomycota</taxon>
        <taxon>Agaricomycotina</taxon>
        <taxon>Agaricomycetes</taxon>
        <taxon>Agaricomycetidae</taxon>
        <taxon>Agaricales</taxon>
        <taxon>Agaricineae</taxon>
        <taxon>Hydnangiaceae</taxon>
        <taxon>Laccaria</taxon>
    </lineage>
</organism>
<dbReference type="OrthoDB" id="3123941at2759"/>
<dbReference type="EMBL" id="KN839218">
    <property type="protein sequence ID" value="KIJ90316.1"/>
    <property type="molecule type" value="Genomic_DNA"/>
</dbReference>
<protein>
    <recommendedName>
        <fullName evidence="2">C2H2-type domain-containing protein</fullName>
    </recommendedName>
</protein>
<evidence type="ECO:0000313" key="4">
    <source>
        <dbReference type="EMBL" id="KIJ93372.1"/>
    </source>
</evidence>
<evidence type="ECO:0000256" key="1">
    <source>
        <dbReference type="SAM" id="MobiDB-lite"/>
    </source>
</evidence>
<evidence type="ECO:0000313" key="5">
    <source>
        <dbReference type="Proteomes" id="UP000054477"/>
    </source>
</evidence>
<feature type="region of interest" description="Disordered" evidence="1">
    <location>
        <begin position="78"/>
        <end position="138"/>
    </location>
</feature>
<reference evidence="4 5" key="1">
    <citation type="submission" date="2014-04" db="EMBL/GenBank/DDBJ databases">
        <authorList>
            <consortium name="DOE Joint Genome Institute"/>
            <person name="Kuo A."/>
            <person name="Kohler A."/>
            <person name="Nagy L.G."/>
            <person name="Floudas D."/>
            <person name="Copeland A."/>
            <person name="Barry K.W."/>
            <person name="Cichocki N."/>
            <person name="Veneault-Fourrey C."/>
            <person name="LaButti K."/>
            <person name="Lindquist E.A."/>
            <person name="Lipzen A."/>
            <person name="Lundell T."/>
            <person name="Morin E."/>
            <person name="Murat C."/>
            <person name="Sun H."/>
            <person name="Tunlid A."/>
            <person name="Henrissat B."/>
            <person name="Grigoriev I.V."/>
            <person name="Hibbett D.S."/>
            <person name="Martin F."/>
            <person name="Nordberg H.P."/>
            <person name="Cantor M.N."/>
            <person name="Hua S.X."/>
        </authorList>
    </citation>
    <scope>NUCLEOTIDE SEQUENCE [LARGE SCALE GENOMIC DNA]</scope>
    <source>
        <strain evidence="4 5">LaAM-08-1</strain>
    </source>
</reference>
<name>A0A0C9XAT0_9AGAR</name>
<evidence type="ECO:0000313" key="3">
    <source>
        <dbReference type="EMBL" id="KIJ90316.1"/>
    </source>
</evidence>
<dbReference type="AlphaFoldDB" id="A0A0C9XAT0"/>
<evidence type="ECO:0000259" key="2">
    <source>
        <dbReference type="PROSITE" id="PS00028"/>
    </source>
</evidence>
<reference evidence="5" key="2">
    <citation type="submission" date="2015-01" db="EMBL/GenBank/DDBJ databases">
        <title>Evolutionary Origins and Diversification of the Mycorrhizal Mutualists.</title>
        <authorList>
            <consortium name="DOE Joint Genome Institute"/>
            <consortium name="Mycorrhizal Genomics Consortium"/>
            <person name="Kohler A."/>
            <person name="Kuo A."/>
            <person name="Nagy L.G."/>
            <person name="Floudas D."/>
            <person name="Copeland A."/>
            <person name="Barry K.W."/>
            <person name="Cichocki N."/>
            <person name="Veneault-Fourrey C."/>
            <person name="LaButti K."/>
            <person name="Lindquist E.A."/>
            <person name="Lipzen A."/>
            <person name="Lundell T."/>
            <person name="Morin E."/>
            <person name="Murat C."/>
            <person name="Riley R."/>
            <person name="Ohm R."/>
            <person name="Sun H."/>
            <person name="Tunlid A."/>
            <person name="Henrissat B."/>
            <person name="Grigoriev I.V."/>
            <person name="Hibbett D.S."/>
            <person name="Martin F."/>
        </authorList>
    </citation>
    <scope>NUCLEOTIDE SEQUENCE [LARGE SCALE GENOMIC DNA]</scope>
    <source>
        <strain evidence="3 5">LaAM-08-1</strain>
    </source>
</reference>
<dbReference type="PROSITE" id="PS00028">
    <property type="entry name" value="ZINC_FINGER_C2H2_1"/>
    <property type="match status" value="1"/>
</dbReference>
<dbReference type="Proteomes" id="UP000054477">
    <property type="component" value="Unassembled WGS sequence"/>
</dbReference>
<proteinExistence type="predicted"/>
<sequence>MSGSMPLFSRIPVLATPATTIISGLMCTHDDCFALFSTLDDSEAHAVAVHAGQVAATTCGIHERQLKNGKIKLHRVLEDSDEDEEGTTLLMPTPIKPSENPAEAAGALSGDGGVTVTSSLAPSPPGTQPRSPDFTAHPSLSRQTTLTTMGSFSSLNSEGIDDIQNEKLSRILSVVQEAVFECRICWVSRTRSGRPHDTYRCSRKTCSGGDWVRFKSVVRFPRGKVCFFCFAPFSEPFNHAQAPVNEKQSPDQCEYPDVLKELAYIIYEDASLRRSVFEKLGHSMPSKLNEYVRFITGRQSGGIFGLYEVVFAYIGVREEDKL</sequence>
<keyword evidence="5" id="KW-1185">Reference proteome</keyword>
<reference evidence="4" key="3">
    <citation type="submission" date="2015-02" db="EMBL/GenBank/DDBJ databases">
        <title>Evolutionary Origins and Diversification of the Mycorrhizal Mutualists.</title>
        <authorList>
            <consortium name="DOE Joint Genome Institute"/>
            <consortium name="Mycorrhizal Genomics Consortium"/>
            <person name="Kohler A."/>
            <person name="Kuo A."/>
            <person name="Nagy L.G."/>
            <person name="Floudas D."/>
            <person name="Copeland A."/>
            <person name="Barry K.W."/>
            <person name="Cichocki N."/>
            <person name="Veneault-Fourrey C."/>
            <person name="LaButti K."/>
            <person name="Lindquist E.A."/>
            <person name="Lipzen A."/>
            <person name="Lundell T."/>
            <person name="Morin E."/>
            <person name="Murat C."/>
            <person name="Riley R."/>
            <person name="Ohm R."/>
            <person name="Sun H."/>
            <person name="Tunlid A."/>
            <person name="Henrissat B."/>
            <person name="Grigoriev I.V."/>
            <person name="Hibbett D.S."/>
            <person name="Martin F."/>
        </authorList>
    </citation>
    <scope>NUCLEOTIDE SEQUENCE</scope>
    <source>
        <strain evidence="4">LaAM-08-1</strain>
    </source>
</reference>
<gene>
    <name evidence="4" type="ORF">K443DRAFT_402105</name>
    <name evidence="3" type="ORF">K443DRAFT_553583</name>
</gene>
<dbReference type="EMBL" id="KN838848">
    <property type="protein sequence ID" value="KIJ93372.1"/>
    <property type="molecule type" value="Genomic_DNA"/>
</dbReference>
<feature type="domain" description="C2H2-type" evidence="2">
    <location>
        <begin position="27"/>
        <end position="50"/>
    </location>
</feature>
<dbReference type="HOGENOM" id="CLU_863477_0_0_1"/>